<evidence type="ECO:0000256" key="1">
    <source>
        <dbReference type="ARBA" id="ARBA00011900"/>
    </source>
</evidence>
<dbReference type="InterPro" id="IPR029063">
    <property type="entry name" value="SAM-dependent_MTases_sf"/>
</dbReference>
<dbReference type="InterPro" id="IPR025931">
    <property type="entry name" value="TaqI_C"/>
</dbReference>
<evidence type="ECO:0000256" key="2">
    <source>
        <dbReference type="ARBA" id="ARBA00022603"/>
    </source>
</evidence>
<dbReference type="PROSITE" id="PS00092">
    <property type="entry name" value="N6_MTASE"/>
    <property type="match status" value="1"/>
</dbReference>
<evidence type="ECO:0000256" key="5">
    <source>
        <dbReference type="ARBA" id="ARBA00022747"/>
    </source>
</evidence>
<dbReference type="PANTHER" id="PTHR33841">
    <property type="entry name" value="DNA METHYLTRANSFERASE YEEA-RELATED"/>
    <property type="match status" value="1"/>
</dbReference>
<keyword evidence="2 10" id="KW-0489">Methyltransferase</keyword>
<organism evidence="10 11">
    <name type="scientific">Clostridium bornimense</name>
    <dbReference type="NCBI Taxonomy" id="1216932"/>
    <lineage>
        <taxon>Bacteria</taxon>
        <taxon>Bacillati</taxon>
        <taxon>Bacillota</taxon>
        <taxon>Clostridia</taxon>
        <taxon>Eubacteriales</taxon>
        <taxon>Clostridiaceae</taxon>
        <taxon>Clostridium</taxon>
    </lineage>
</organism>
<evidence type="ECO:0000313" key="10">
    <source>
        <dbReference type="EMBL" id="CDM69195.1"/>
    </source>
</evidence>
<dbReference type="GO" id="GO:0009307">
    <property type="term" value="P:DNA restriction-modification system"/>
    <property type="evidence" value="ECO:0007669"/>
    <property type="project" value="UniProtKB-KW"/>
</dbReference>
<reference evidence="10 11" key="1">
    <citation type="submission" date="2013-11" db="EMBL/GenBank/DDBJ databases">
        <title>Complete genome sequence of Clostridum sp. M2/40.</title>
        <authorList>
            <person name="Wibberg D."/>
            <person name="Puehler A."/>
            <person name="Schlueter A."/>
        </authorList>
    </citation>
    <scope>NUCLEOTIDE SEQUENCE [LARGE SCALE GENOMIC DNA]</scope>
    <source>
        <strain evidence="11">M2/40</strain>
    </source>
</reference>
<name>W6SHL3_9CLOT</name>
<dbReference type="Gene3D" id="3.40.50.150">
    <property type="entry name" value="Vaccinia Virus protein VP39"/>
    <property type="match status" value="1"/>
</dbReference>
<keyword evidence="3 10" id="KW-0808">Transferase</keyword>
<dbReference type="InterPro" id="IPR050953">
    <property type="entry name" value="N4_N6_ade-DNA_methylase"/>
</dbReference>
<dbReference type="OrthoDB" id="9815272at2"/>
<dbReference type="GO" id="GO:0032259">
    <property type="term" value="P:methylation"/>
    <property type="evidence" value="ECO:0007669"/>
    <property type="project" value="UniProtKB-KW"/>
</dbReference>
<dbReference type="STRING" id="1216932.CM240_2037"/>
<dbReference type="Pfam" id="PF12950">
    <property type="entry name" value="TaqI_C"/>
    <property type="match status" value="1"/>
</dbReference>
<evidence type="ECO:0000259" key="9">
    <source>
        <dbReference type="Pfam" id="PF12950"/>
    </source>
</evidence>
<dbReference type="AlphaFoldDB" id="W6SHL3"/>
<comment type="catalytic activity">
    <reaction evidence="7">
        <text>a 2'-deoxyadenosine in DNA + S-adenosyl-L-methionine = an N(6)-methyl-2'-deoxyadenosine in DNA + S-adenosyl-L-homocysteine + H(+)</text>
        <dbReference type="Rhea" id="RHEA:15197"/>
        <dbReference type="Rhea" id="RHEA-COMP:12418"/>
        <dbReference type="Rhea" id="RHEA-COMP:12419"/>
        <dbReference type="ChEBI" id="CHEBI:15378"/>
        <dbReference type="ChEBI" id="CHEBI:57856"/>
        <dbReference type="ChEBI" id="CHEBI:59789"/>
        <dbReference type="ChEBI" id="CHEBI:90615"/>
        <dbReference type="ChEBI" id="CHEBI:90616"/>
        <dbReference type="EC" id="2.1.1.72"/>
    </reaction>
</comment>
<feature type="domain" description="Type II methyltransferase M.TaqI-like" evidence="8">
    <location>
        <begin position="160"/>
        <end position="269"/>
    </location>
</feature>
<dbReference type="RefSeq" id="WP_044038933.1">
    <property type="nucleotide sequence ID" value="NZ_HG917868.1"/>
</dbReference>
<evidence type="ECO:0000259" key="8">
    <source>
        <dbReference type="Pfam" id="PF07669"/>
    </source>
</evidence>
<evidence type="ECO:0000256" key="4">
    <source>
        <dbReference type="ARBA" id="ARBA00022691"/>
    </source>
</evidence>
<dbReference type="REBASE" id="78785">
    <property type="entry name" value="M.CspM240ORF2037P"/>
</dbReference>
<evidence type="ECO:0000313" key="11">
    <source>
        <dbReference type="Proteomes" id="UP000019426"/>
    </source>
</evidence>
<dbReference type="PANTHER" id="PTHR33841:SF6">
    <property type="entry name" value="TYPE II METHYLTRANSFERASE M.HINDII"/>
    <property type="match status" value="1"/>
</dbReference>
<evidence type="ECO:0000256" key="7">
    <source>
        <dbReference type="ARBA" id="ARBA00047942"/>
    </source>
</evidence>
<gene>
    <name evidence="10" type="ORF">CM240_2037</name>
</gene>
<feature type="domain" description="TaqI-like C-terminal specificity" evidence="9">
    <location>
        <begin position="391"/>
        <end position="540"/>
    </location>
</feature>
<sequence>MDNYIVELKNLFDIIINKDIHNYYKDIAIENFRRKFNLDDMTFSDNYYTSYVRGEKTRGVVYTPEEIADYIVKETLRDDEILKNPFVKIVDPSCGGGSIVISTYKYLRKLFLNNNEVLEKFNIKNIDEHIVTNNLYGYDIDDIAIKSLIIDLFTISGFINRENFKAVDYLFSEEKKFHYVLGNPPYVGIKSIDKEYSKKLKEAYKNVYIDKGDLSYCFFHKGIESLNTNGRLTFITSRYFLESPSGEELRKTLKEFCKIYKIIDYYGVRPFKGIGVDPVIIFLENSKERVYEIDVFKPKSISKNISFIRNLFDEDKVKNFKVNSLWLNDKSWILRSKEEMNIINKIENKSFCSLGNICNSYQGIITGCDKSFVITDSDIEEYSIEKELIHPWIKSSDINKYSLKETKKYIIYGDDIDDVEKYKGAISFIEKNKDKLLNRRETKKGMRHWYHLQWGRNKSIFESKKIVLPYKSPSNRFALDKGSFFSADVYALILNTDRPFSYDYLLKVLNSDVYEFYFKSFGKKLGENLYEYYPNNLMKLCIPTEFDIKKEEDLYKFFNFTDREVNIIKENVII</sequence>
<dbReference type="GO" id="GO:0009007">
    <property type="term" value="F:site-specific DNA-methyltransferase (adenine-specific) activity"/>
    <property type="evidence" value="ECO:0007669"/>
    <property type="project" value="UniProtKB-EC"/>
</dbReference>
<dbReference type="InterPro" id="IPR011639">
    <property type="entry name" value="MethylTrfase_TaqI-like_dom"/>
</dbReference>
<dbReference type="EC" id="2.1.1.72" evidence="1"/>
<accession>W6SHL3</accession>
<dbReference type="Proteomes" id="UP000019426">
    <property type="component" value="Chromosome M2/40_rep1"/>
</dbReference>
<dbReference type="HOGENOM" id="CLU_025115_1_0_9"/>
<dbReference type="PATRIC" id="fig|1216932.3.peg.2038"/>
<evidence type="ECO:0000256" key="3">
    <source>
        <dbReference type="ARBA" id="ARBA00022679"/>
    </source>
</evidence>
<protein>
    <recommendedName>
        <fullName evidence="1">site-specific DNA-methyltransferase (adenine-specific)</fullName>
        <ecNumber evidence="1">2.1.1.72</ecNumber>
    </recommendedName>
</protein>
<dbReference type="GO" id="GO:0003677">
    <property type="term" value="F:DNA binding"/>
    <property type="evidence" value="ECO:0007669"/>
    <property type="project" value="UniProtKB-KW"/>
</dbReference>
<dbReference type="InterPro" id="IPR002052">
    <property type="entry name" value="DNA_methylase_N6_adenine_CS"/>
</dbReference>
<dbReference type="PRINTS" id="PR00507">
    <property type="entry name" value="N12N6MTFRASE"/>
</dbReference>
<proteinExistence type="predicted"/>
<keyword evidence="4" id="KW-0949">S-adenosyl-L-methionine</keyword>
<keyword evidence="11" id="KW-1185">Reference proteome</keyword>
<dbReference type="SUPFAM" id="SSF53335">
    <property type="entry name" value="S-adenosyl-L-methionine-dependent methyltransferases"/>
    <property type="match status" value="1"/>
</dbReference>
<keyword evidence="6" id="KW-0238">DNA-binding</keyword>
<dbReference type="Pfam" id="PF07669">
    <property type="entry name" value="Eco57I"/>
    <property type="match status" value="1"/>
</dbReference>
<dbReference type="KEGG" id="clt:CM240_2037"/>
<keyword evidence="5" id="KW-0680">Restriction system</keyword>
<dbReference type="EMBL" id="HG917868">
    <property type="protein sequence ID" value="CDM69195.1"/>
    <property type="molecule type" value="Genomic_DNA"/>
</dbReference>
<evidence type="ECO:0000256" key="6">
    <source>
        <dbReference type="ARBA" id="ARBA00023125"/>
    </source>
</evidence>
<dbReference type="eggNOG" id="COG0286">
    <property type="taxonomic scope" value="Bacteria"/>
</dbReference>